<dbReference type="EMBL" id="QGGP01000001">
    <property type="protein sequence ID" value="PWK20566.1"/>
    <property type="molecule type" value="Genomic_DNA"/>
</dbReference>
<feature type="transmembrane region" description="Helical" evidence="1">
    <location>
        <begin position="30"/>
        <end position="49"/>
    </location>
</feature>
<dbReference type="RefSeq" id="WP_109680833.1">
    <property type="nucleotide sequence ID" value="NZ_QGGP01000001.1"/>
</dbReference>
<proteinExistence type="predicted"/>
<keyword evidence="1" id="KW-0472">Membrane</keyword>
<keyword evidence="1" id="KW-0812">Transmembrane</keyword>
<name>A0A316DRW5_9FLAO</name>
<keyword evidence="1" id="KW-1133">Transmembrane helix</keyword>
<feature type="transmembrane region" description="Helical" evidence="1">
    <location>
        <begin position="56"/>
        <end position="73"/>
    </location>
</feature>
<dbReference type="Proteomes" id="UP000245430">
    <property type="component" value="Unassembled WGS sequence"/>
</dbReference>
<evidence type="ECO:0000313" key="2">
    <source>
        <dbReference type="EMBL" id="PWK20566.1"/>
    </source>
</evidence>
<feature type="transmembrane region" description="Helical" evidence="1">
    <location>
        <begin position="321"/>
        <end position="339"/>
    </location>
</feature>
<comment type="caution">
    <text evidence="2">The sequence shown here is derived from an EMBL/GenBank/DDBJ whole genome shotgun (WGS) entry which is preliminary data.</text>
</comment>
<gene>
    <name evidence="2" type="ORF">LX78_00268</name>
</gene>
<keyword evidence="3" id="KW-1185">Reference proteome</keyword>
<protein>
    <recommendedName>
        <fullName evidence="4">Subunit length determinant protein</fullName>
    </recommendedName>
</protein>
<organism evidence="2 3">
    <name type="scientific">Xanthomarina spongicola</name>
    <dbReference type="NCBI Taxonomy" id="570520"/>
    <lineage>
        <taxon>Bacteria</taxon>
        <taxon>Pseudomonadati</taxon>
        <taxon>Bacteroidota</taxon>
        <taxon>Flavobacteriia</taxon>
        <taxon>Flavobacteriales</taxon>
        <taxon>Flavobacteriaceae</taxon>
        <taxon>Xanthomarina</taxon>
    </lineage>
</organism>
<dbReference type="OrthoDB" id="1452530at2"/>
<sequence length="352" mass="40696">MSDKIPDQNNSEEVDLGQLFTLIGNAFNKLFSFIASIFKTIFSVIVLTLKAFIVNFKIIVITMIIAGVLGFFLDKYKPNLYSSTMLVKPYFDSKYQLVNTINYYNALLESEEYGTLSKVFSLEEEEVKEISTFEVNPGPETENEQIVQYNNFLKSVDSVYASEITFDDFVENRSIYSGELFEIKVFSYKKDIFQKLEEGLGGSFTNVYSEKKMKKRDSLISIQKENIMEQLRGVASLQNVYIKVLEEESKSAPTEVSIGGEGLTFNKDKTQTKEFELLNTEIKLRNELKALDEQKVEEDVFFDVIASFQQVGSRDIEWHQMYKLIFPILAFVFLCFVYLTNRLVRFVKQYEA</sequence>
<evidence type="ECO:0008006" key="4">
    <source>
        <dbReference type="Google" id="ProtNLM"/>
    </source>
</evidence>
<dbReference type="AlphaFoldDB" id="A0A316DRW5"/>
<evidence type="ECO:0000256" key="1">
    <source>
        <dbReference type="SAM" id="Phobius"/>
    </source>
</evidence>
<reference evidence="2 3" key="1">
    <citation type="submission" date="2018-05" db="EMBL/GenBank/DDBJ databases">
        <title>Genomic Encyclopedia of Archaeal and Bacterial Type Strains, Phase II (KMG-II): from individual species to whole genera.</title>
        <authorList>
            <person name="Goeker M."/>
        </authorList>
    </citation>
    <scope>NUCLEOTIDE SEQUENCE [LARGE SCALE GENOMIC DNA]</scope>
    <source>
        <strain evidence="2 3">DSM 22637</strain>
    </source>
</reference>
<evidence type="ECO:0000313" key="3">
    <source>
        <dbReference type="Proteomes" id="UP000245430"/>
    </source>
</evidence>
<accession>A0A316DRW5</accession>